<sequence>MKVWNQCLPLIFISLTSLSVNATAIDILNEYNLIVFGDLDSDSEVEGKTIVMGDINGTTSNYGIHLPTATGPEDALIIGGNNNATVNVNNGYGAAIGGTNNGIINLNGGGTLTNNITAYDLVDIQNELTSFSSYLQNLTANSILTTPLSCCGPASFDVNNSLGSDVAVFDFQTVDFFGNSFIQQYDVNFNSQTPSAIVMNVGGTTITDTTFTANAVGNIVNDQTRELIIWNFYEAQTIDLTKQLNGSLLAPLAALTNATPIEGSVVVDSFIQRGEIHDPTFNGFIEFDSGDDPVVDIPEPSSLAIFGMGMLGFSGWRRRQNKESS</sequence>
<dbReference type="EMBL" id="JWLZ01000159">
    <property type="protein sequence ID" value="KHT63230.1"/>
    <property type="molecule type" value="Genomic_DNA"/>
</dbReference>
<evidence type="ECO:0000313" key="5">
    <source>
        <dbReference type="Proteomes" id="UP000031278"/>
    </source>
</evidence>
<proteinExistence type="predicted"/>
<accession>A0A0B9GES4</accession>
<feature type="chain" id="PRO_5002128765" evidence="1">
    <location>
        <begin position="23"/>
        <end position="325"/>
    </location>
</feature>
<keyword evidence="1" id="KW-0732">Signal</keyword>
<evidence type="ECO:0000256" key="1">
    <source>
        <dbReference type="SAM" id="SignalP"/>
    </source>
</evidence>
<dbReference type="AlphaFoldDB" id="A0A0B9GES4"/>
<evidence type="ECO:0000259" key="3">
    <source>
        <dbReference type="Pfam" id="PF20597"/>
    </source>
</evidence>
<comment type="caution">
    <text evidence="4">The sequence shown here is derived from an EMBL/GenBank/DDBJ whole genome shotgun (WGS) entry which is preliminary data.</text>
</comment>
<evidence type="ECO:0000259" key="2">
    <source>
        <dbReference type="Pfam" id="PF07589"/>
    </source>
</evidence>
<gene>
    <name evidence="4" type="ORF">RJ45_12485</name>
</gene>
<dbReference type="Pfam" id="PF20597">
    <property type="entry name" value="pAdhesive_15"/>
    <property type="match status" value="1"/>
</dbReference>
<protein>
    <submittedName>
        <fullName evidence="4">Uncharacterized protein</fullName>
    </submittedName>
</protein>
<dbReference type="InterPro" id="IPR026588">
    <property type="entry name" value="Choice_anch_A"/>
</dbReference>
<dbReference type="Proteomes" id="UP000031278">
    <property type="component" value="Unassembled WGS sequence"/>
</dbReference>
<dbReference type="RefSeq" id="WP_039462283.1">
    <property type="nucleotide sequence ID" value="NZ_JWLZ01000159.1"/>
</dbReference>
<organism evidence="4 5">
    <name type="scientific">Photobacterium gaetbulicola</name>
    <dbReference type="NCBI Taxonomy" id="1295392"/>
    <lineage>
        <taxon>Bacteria</taxon>
        <taxon>Pseudomonadati</taxon>
        <taxon>Pseudomonadota</taxon>
        <taxon>Gammaproteobacteria</taxon>
        <taxon>Vibrionales</taxon>
        <taxon>Vibrionaceae</taxon>
        <taxon>Photobacterium</taxon>
    </lineage>
</organism>
<feature type="domain" description="Choice-of-anchor A" evidence="3">
    <location>
        <begin position="26"/>
        <end position="277"/>
    </location>
</feature>
<reference evidence="4 5" key="1">
    <citation type="submission" date="2014-12" db="EMBL/GenBank/DDBJ databases">
        <title>Genome sequencing of Photobacterium gaetbulicola AD005a.</title>
        <authorList>
            <person name="Adrian T.G.S."/>
            <person name="Chan K.G."/>
        </authorList>
    </citation>
    <scope>NUCLEOTIDE SEQUENCE [LARGE SCALE GENOMIC DNA]</scope>
    <source>
        <strain evidence="4 5">AD005a</strain>
    </source>
</reference>
<name>A0A0B9GES4_9GAMM</name>
<feature type="signal peptide" evidence="1">
    <location>
        <begin position="1"/>
        <end position="22"/>
    </location>
</feature>
<evidence type="ECO:0000313" key="4">
    <source>
        <dbReference type="EMBL" id="KHT63230.1"/>
    </source>
</evidence>
<dbReference type="InterPro" id="IPR013424">
    <property type="entry name" value="Ice-binding_C"/>
</dbReference>
<dbReference type="NCBIfam" id="TIGR04215">
    <property type="entry name" value="choice_anch_A"/>
    <property type="match status" value="1"/>
</dbReference>
<dbReference type="NCBIfam" id="TIGR02595">
    <property type="entry name" value="PEP_CTERM"/>
    <property type="match status" value="1"/>
</dbReference>
<feature type="domain" description="Ice-binding protein C-terminal" evidence="2">
    <location>
        <begin position="297"/>
        <end position="319"/>
    </location>
</feature>
<dbReference type="Pfam" id="PF07589">
    <property type="entry name" value="PEP-CTERM"/>
    <property type="match status" value="1"/>
</dbReference>